<proteinExistence type="predicted"/>
<gene>
    <name evidence="2" type="ORF">MKW94_006793</name>
</gene>
<reference evidence="2" key="1">
    <citation type="submission" date="2022-03" db="EMBL/GenBank/DDBJ databases">
        <title>A functionally conserved STORR gene fusion in Papaver species that diverged 16.8 million years ago.</title>
        <authorList>
            <person name="Catania T."/>
        </authorList>
    </citation>
    <scope>NUCLEOTIDE SEQUENCE</scope>
    <source>
        <strain evidence="2">S-191538</strain>
    </source>
</reference>
<evidence type="ECO:0000256" key="1">
    <source>
        <dbReference type="SAM" id="MobiDB-lite"/>
    </source>
</evidence>
<accession>A0AA41VM92</accession>
<dbReference type="EMBL" id="JAJJMA010251777">
    <property type="protein sequence ID" value="MCL7043895.1"/>
    <property type="molecule type" value="Genomic_DNA"/>
</dbReference>
<keyword evidence="3" id="KW-1185">Reference proteome</keyword>
<dbReference type="AlphaFoldDB" id="A0AA41VM92"/>
<organism evidence="2 3">
    <name type="scientific">Papaver nudicaule</name>
    <name type="common">Iceland poppy</name>
    <dbReference type="NCBI Taxonomy" id="74823"/>
    <lineage>
        <taxon>Eukaryota</taxon>
        <taxon>Viridiplantae</taxon>
        <taxon>Streptophyta</taxon>
        <taxon>Embryophyta</taxon>
        <taxon>Tracheophyta</taxon>
        <taxon>Spermatophyta</taxon>
        <taxon>Magnoliopsida</taxon>
        <taxon>Ranunculales</taxon>
        <taxon>Papaveraceae</taxon>
        <taxon>Papaveroideae</taxon>
        <taxon>Papaver</taxon>
    </lineage>
</organism>
<evidence type="ECO:0000313" key="2">
    <source>
        <dbReference type="EMBL" id="MCL7043895.1"/>
    </source>
</evidence>
<feature type="compositionally biased region" description="Basic residues" evidence="1">
    <location>
        <begin position="565"/>
        <end position="585"/>
    </location>
</feature>
<comment type="caution">
    <text evidence="2">The sequence shown here is derived from an EMBL/GenBank/DDBJ whole genome shotgun (WGS) entry which is preliminary data.</text>
</comment>
<dbReference type="PANTHER" id="PTHR36071:SF1">
    <property type="entry name" value="DNA DOUBLE-STRAND BREAK REPAIR PROTEIN"/>
    <property type="match status" value="1"/>
</dbReference>
<name>A0AA41VM92_PAPNU</name>
<dbReference type="PANTHER" id="PTHR36071">
    <property type="entry name" value="DNA DOUBLE-STRAND BREAK REPAIR PROTEIN"/>
    <property type="match status" value="1"/>
</dbReference>
<evidence type="ECO:0000313" key="3">
    <source>
        <dbReference type="Proteomes" id="UP001177140"/>
    </source>
</evidence>
<dbReference type="Proteomes" id="UP001177140">
    <property type="component" value="Unassembled WGS sequence"/>
</dbReference>
<sequence length="585" mass="65999">MAKSELCAEGKAVIADWEEIEKEEERRKAKIRWLLGIPDGSTSAPPPLNNKCMPESLLREDDVSFENVRTSVEKCFGIPSHRRDGFVVHSFLFLLDSKDILQDVKKCLPSIIKSMNCMGLLQFANTVTGGSISFEKTRIEMTKIILEYLKKIPRSPADEDYKRFIEELPELLKNPCHFQETSWVQFVDPAFICLRSAARKLLEGLENMDLRTLDAMNRRLKGKVKEPEFPCKVGHSDRVDVLKTVKRRCDTLLSKGSEGDQVPPALAKAMSVVVLIHKIKLNDPKISMPEFCRFSNTTNVIHRDLLKSIKILEVSKLSDSVIKKLRSVLDPESKVDKLRFRKAIQTWLIEYLFECSEITEIPESVLKTSDIINRIDSSISAPAISIEKEKAKEEVENVLALSGQLKQILLDNMSDHTMDEEFDDAYFEHTQLYSGEEYSDLFDHPGSHSDDESVGECETDGSVLAENGENASTLSNEGTDNEQKPVNKYLVIQEICDETSLFAHQLIGRSLAKLLDEEGVELEESKRLYLRETCNQEVCANIKNKKTCLNGASPNPGDSVDAKTKSKRGGLAKSAARPRIKRKRS</sequence>
<protein>
    <submittedName>
        <fullName evidence="2">Uncharacterized protein</fullName>
    </submittedName>
</protein>
<feature type="region of interest" description="Disordered" evidence="1">
    <location>
        <begin position="548"/>
        <end position="585"/>
    </location>
</feature>